<evidence type="ECO:0000256" key="1">
    <source>
        <dbReference type="ARBA" id="ARBA00008026"/>
    </source>
</evidence>
<organism evidence="13 14">
    <name type="scientific">Cronobacter muytjensii</name>
    <dbReference type="NCBI Taxonomy" id="413501"/>
    <lineage>
        <taxon>Bacteria</taxon>
        <taxon>Pseudomonadati</taxon>
        <taxon>Pseudomonadota</taxon>
        <taxon>Gammaproteobacteria</taxon>
        <taxon>Enterobacterales</taxon>
        <taxon>Enterobacteriaceae</taxon>
        <taxon>Cronobacter</taxon>
    </lineage>
</organism>
<keyword evidence="15" id="KW-1185">Reference proteome</keyword>
<dbReference type="InterPro" id="IPR023061">
    <property type="entry name" value="SelD_I"/>
</dbReference>
<dbReference type="PANTHER" id="PTHR10256:SF0">
    <property type="entry name" value="INACTIVE SELENIDE, WATER DIKINASE-LIKE PROTEIN-RELATED"/>
    <property type="match status" value="1"/>
</dbReference>
<dbReference type="EMBL" id="WAGD01000008">
    <property type="protein sequence ID" value="KAB0884797.1"/>
    <property type="molecule type" value="Genomic_DNA"/>
</dbReference>
<dbReference type="FunFam" id="3.90.650.10:FF:000004">
    <property type="entry name" value="Selenide, water dikinase"/>
    <property type="match status" value="1"/>
</dbReference>
<feature type="binding site" description="in other chain" evidence="9">
    <location>
        <begin position="48"/>
        <end position="50"/>
    </location>
    <ligand>
        <name>ATP</name>
        <dbReference type="ChEBI" id="CHEBI:30616"/>
        <note>ligand shared between dimeric partners</note>
    </ligand>
</feature>
<dbReference type="InterPro" id="IPR036676">
    <property type="entry name" value="PurM-like_C_sf"/>
</dbReference>
<dbReference type="EC" id="2.7.9.3" evidence="9"/>
<proteinExistence type="inferred from homology"/>
<feature type="binding site" evidence="9">
    <location>
        <position position="91"/>
    </location>
    <ligand>
        <name>Mg(2+)</name>
        <dbReference type="ChEBI" id="CHEBI:18420"/>
    </ligand>
</feature>
<dbReference type="NCBIfam" id="NF002098">
    <property type="entry name" value="PRK00943.1"/>
    <property type="match status" value="1"/>
</dbReference>
<dbReference type="Proteomes" id="UP000469927">
    <property type="component" value="Unassembled WGS sequence"/>
</dbReference>
<dbReference type="InterPro" id="IPR036921">
    <property type="entry name" value="PurM-like_N_sf"/>
</dbReference>
<evidence type="ECO:0000313" key="13">
    <source>
        <dbReference type="EMBL" id="PUX16489.1"/>
    </source>
</evidence>
<evidence type="ECO:0000256" key="3">
    <source>
        <dbReference type="ARBA" id="ARBA00022723"/>
    </source>
</evidence>
<keyword evidence="8 9" id="KW-0711">Selenium</keyword>
<evidence type="ECO:0000256" key="4">
    <source>
        <dbReference type="ARBA" id="ARBA00022741"/>
    </source>
</evidence>
<keyword evidence="4 9" id="KW-0547">Nucleotide-binding</keyword>
<name>A0A2T7AWE0_9ENTR</name>
<feature type="binding site" evidence="9">
    <location>
        <position position="227"/>
    </location>
    <ligand>
        <name>Mg(2+)</name>
        <dbReference type="ChEBI" id="CHEBI:18420"/>
    </ligand>
</feature>
<dbReference type="SUPFAM" id="SSF56042">
    <property type="entry name" value="PurM C-terminal domain-like"/>
    <property type="match status" value="1"/>
</dbReference>
<dbReference type="InterPro" id="IPR010918">
    <property type="entry name" value="PurM-like_C_dom"/>
</dbReference>
<dbReference type="InterPro" id="IPR004536">
    <property type="entry name" value="SPS/SelD"/>
</dbReference>
<dbReference type="Pfam" id="PF00586">
    <property type="entry name" value="AIRS"/>
    <property type="match status" value="1"/>
</dbReference>
<dbReference type="OrthoDB" id="9767928at2"/>
<evidence type="ECO:0000259" key="11">
    <source>
        <dbReference type="Pfam" id="PF02769"/>
    </source>
</evidence>
<feature type="binding site" description="in other chain" evidence="9">
    <location>
        <position position="68"/>
    </location>
    <ligand>
        <name>ATP</name>
        <dbReference type="ChEBI" id="CHEBI:30616"/>
        <note>ligand shared between dimeric partners</note>
    </ligand>
</feature>
<gene>
    <name evidence="9 12" type="primary">selD</name>
    <name evidence="13" type="ORF">AUN14_05480</name>
    <name evidence="12" type="ORF">FZI19_03075</name>
</gene>
<dbReference type="InterPro" id="IPR016188">
    <property type="entry name" value="PurM-like_N"/>
</dbReference>
<evidence type="ECO:0000256" key="6">
    <source>
        <dbReference type="ARBA" id="ARBA00022840"/>
    </source>
</evidence>
<feature type="binding site" description="in other chain" evidence="9">
    <location>
        <position position="20"/>
    </location>
    <ligand>
        <name>ATP</name>
        <dbReference type="ChEBI" id="CHEBI:30616"/>
        <note>ligand shared between dimeric partners</note>
    </ligand>
</feature>
<dbReference type="Proteomes" id="UP000244378">
    <property type="component" value="Unassembled WGS sequence"/>
</dbReference>
<dbReference type="AlphaFoldDB" id="A0A2T7AWE0"/>
<dbReference type="PIRSF" id="PIRSF036407">
    <property type="entry name" value="Selenphspht_syn"/>
    <property type="match status" value="1"/>
</dbReference>
<evidence type="ECO:0000256" key="5">
    <source>
        <dbReference type="ARBA" id="ARBA00022777"/>
    </source>
</evidence>
<dbReference type="Gene3D" id="3.90.650.10">
    <property type="entry name" value="PurM-like C-terminal domain"/>
    <property type="match status" value="1"/>
</dbReference>
<feature type="active site" evidence="9">
    <location>
        <position position="17"/>
    </location>
</feature>
<feature type="site" description="Important for catalytic activity" evidence="9">
    <location>
        <position position="20"/>
    </location>
</feature>
<feature type="domain" description="PurM-like N-terminal" evidence="10">
    <location>
        <begin position="50"/>
        <end position="157"/>
    </location>
</feature>
<comment type="similarity">
    <text evidence="1 9">Belongs to the selenophosphate synthase 1 family. Class I subfamily.</text>
</comment>
<dbReference type="GO" id="GO:0016260">
    <property type="term" value="P:selenocysteine biosynthetic process"/>
    <property type="evidence" value="ECO:0007669"/>
    <property type="project" value="InterPro"/>
</dbReference>
<comment type="catalytic activity">
    <reaction evidence="9">
        <text>hydrogenselenide + ATP + H2O = selenophosphate + AMP + phosphate + 2 H(+)</text>
        <dbReference type="Rhea" id="RHEA:18737"/>
        <dbReference type="ChEBI" id="CHEBI:15377"/>
        <dbReference type="ChEBI" id="CHEBI:15378"/>
        <dbReference type="ChEBI" id="CHEBI:16144"/>
        <dbReference type="ChEBI" id="CHEBI:29317"/>
        <dbReference type="ChEBI" id="CHEBI:30616"/>
        <dbReference type="ChEBI" id="CHEBI:43474"/>
        <dbReference type="ChEBI" id="CHEBI:456215"/>
        <dbReference type="EC" id="2.7.9.3"/>
    </reaction>
</comment>
<feature type="domain" description="PurM-like C-terminal" evidence="11">
    <location>
        <begin position="169"/>
        <end position="339"/>
    </location>
</feature>
<evidence type="ECO:0000256" key="8">
    <source>
        <dbReference type="ARBA" id="ARBA00023266"/>
    </source>
</evidence>
<sequence>MSEQAIRLTQYSHGAGCGCKISPKVLETILHSDQAKFIDPNLLVGNETRDDAAVYDLGNGTSVISTTDFFMPVVDNPFDFGRIAATNAISDIYAMGGKPVMAIAILGWPVNTLAPEIAREVVEGGRFACQQAGIALAGGHSIDAPEPIFGLAVTGVVPTARVKKNSTAEAGCKLFLTKPLGIGVLTTAEKKSLLRPEHQGLATEVMCTMNKAGADFAQIDGVRAMTDVTGFGLLGHLSEVCQGAGLQAELWYEAVPKLLGVEEYIAQGAVPGGTSRNFASYGHLMGDMPDAWRSLLCDPQTSGGLLLAVDPAAQAQVEAVAAEHGITLSAIGELRTARGGRPMVEIR</sequence>
<dbReference type="GO" id="GO:0005524">
    <property type="term" value="F:ATP binding"/>
    <property type="evidence" value="ECO:0007669"/>
    <property type="project" value="UniProtKB-UniRule"/>
</dbReference>
<dbReference type="Pfam" id="PF02769">
    <property type="entry name" value="AIRS_C"/>
    <property type="match status" value="1"/>
</dbReference>
<reference evidence="12 15" key="2">
    <citation type="submission" date="2019-08" db="EMBL/GenBank/DDBJ databases">
        <title>Prevalence, distribution, and phylogeny of type two toxin-antitoxin genes possessed by Cronobacter species where C. sakazakii homologs follow sequence type lineages.</title>
        <authorList>
            <person name="Finkelstein S."/>
            <person name="Negrete F."/>
            <person name="Jang H."/>
            <person name="Gopinath G.R."/>
            <person name="Tall B.D."/>
        </authorList>
    </citation>
    <scope>NUCLEOTIDE SEQUENCE [LARGE SCALE GENOMIC DNA]</scope>
    <source>
        <strain evidence="12 15">MOD1_GK1257</strain>
    </source>
</reference>
<dbReference type="FunFam" id="3.30.1330.10:FF:000003">
    <property type="entry name" value="Selenide, water dikinase"/>
    <property type="match status" value="1"/>
</dbReference>
<dbReference type="EMBL" id="MSAE01000007">
    <property type="protein sequence ID" value="PUX16489.1"/>
    <property type="molecule type" value="Genomic_DNA"/>
</dbReference>
<evidence type="ECO:0000256" key="7">
    <source>
        <dbReference type="ARBA" id="ARBA00022842"/>
    </source>
</evidence>
<keyword evidence="3 9" id="KW-0479">Metal-binding</keyword>
<dbReference type="SUPFAM" id="SSF55326">
    <property type="entry name" value="PurM N-terminal domain-like"/>
    <property type="match status" value="1"/>
</dbReference>
<evidence type="ECO:0000256" key="9">
    <source>
        <dbReference type="HAMAP-Rule" id="MF_00625"/>
    </source>
</evidence>
<keyword evidence="6 9" id="KW-0067">ATP-binding</keyword>
<comment type="subunit">
    <text evidence="9">Homodimer.</text>
</comment>
<dbReference type="NCBIfam" id="TIGR00476">
    <property type="entry name" value="selD"/>
    <property type="match status" value="1"/>
</dbReference>
<comment type="caution">
    <text evidence="13">The sequence shown here is derived from an EMBL/GenBank/DDBJ whole genome shotgun (WGS) entry which is preliminary data.</text>
</comment>
<evidence type="ECO:0000256" key="2">
    <source>
        <dbReference type="ARBA" id="ARBA00022679"/>
    </source>
</evidence>
<dbReference type="CDD" id="cd02195">
    <property type="entry name" value="SelD"/>
    <property type="match status" value="1"/>
</dbReference>
<keyword evidence="2 9" id="KW-0808">Transferase</keyword>
<feature type="binding site" description="in other chain" evidence="9">
    <location>
        <position position="91"/>
    </location>
    <ligand>
        <name>ATP</name>
        <dbReference type="ChEBI" id="CHEBI:30616"/>
        <note>ligand shared between dimeric partners</note>
    </ligand>
</feature>
<dbReference type="GO" id="GO:0000287">
    <property type="term" value="F:magnesium ion binding"/>
    <property type="evidence" value="ECO:0007669"/>
    <property type="project" value="UniProtKB-UniRule"/>
</dbReference>
<accession>A0A2T7AWE0</accession>
<evidence type="ECO:0000313" key="14">
    <source>
        <dbReference type="Proteomes" id="UP000244378"/>
    </source>
</evidence>
<dbReference type="RefSeq" id="WP_075192644.1">
    <property type="nucleotide sequence ID" value="NZ_JADKNN010000031.1"/>
</dbReference>
<dbReference type="GO" id="GO:0004756">
    <property type="term" value="F:selenide, water dikinase activity"/>
    <property type="evidence" value="ECO:0007669"/>
    <property type="project" value="UniProtKB-UniRule"/>
</dbReference>
<dbReference type="HAMAP" id="MF_00625">
    <property type="entry name" value="SelD"/>
    <property type="match status" value="1"/>
</dbReference>
<evidence type="ECO:0000313" key="12">
    <source>
        <dbReference type="EMBL" id="KAB0884797.1"/>
    </source>
</evidence>
<dbReference type="Gene3D" id="3.30.1330.10">
    <property type="entry name" value="PurM-like, N-terminal domain"/>
    <property type="match status" value="1"/>
</dbReference>
<evidence type="ECO:0000313" key="15">
    <source>
        <dbReference type="Proteomes" id="UP000469927"/>
    </source>
</evidence>
<feature type="binding site" evidence="9">
    <location>
        <position position="51"/>
    </location>
    <ligand>
        <name>Mg(2+)</name>
        <dbReference type="ChEBI" id="CHEBI:18420"/>
    </ligand>
</feature>
<reference evidence="13 14" key="1">
    <citation type="submission" date="2016-12" db="EMBL/GenBank/DDBJ databases">
        <title>Analysis of the Molecular Diversity Among Cronobacter Species Isolated from Filth Flies Using a Pan Genomic DNA Microarray.</title>
        <authorList>
            <person name="Pava-Ripoll M."/>
            <person name="Tall B."/>
            <person name="Farber J."/>
            <person name="Fanning S."/>
            <person name="Lehner A."/>
            <person name="Stephan R."/>
            <person name="Pagotto F."/>
            <person name="Iverson C."/>
            <person name="Ziobro G."/>
            <person name="Miller A."/>
            <person name="Pearson R."/>
            <person name="Yan Q."/>
            <person name="Kim M."/>
            <person name="Jeong S."/>
            <person name="Park J."/>
            <person name="Jun S."/>
            <person name="Choi H."/>
            <person name="Chung T."/>
            <person name="Yoo Y."/>
            <person name="Park E."/>
            <person name="Hwang S."/>
            <person name="Lee B."/>
            <person name="Sathyamoorthy V."/>
            <person name="Carter L."/>
            <person name="Mammel M."/>
            <person name="Jackson S."/>
            <person name="Kothary M."/>
            <person name="Patel I."/>
            <person name="Grim C."/>
            <person name="Gopinath G."/>
            <person name="Gangiredla J."/>
            <person name="Chase H."/>
        </authorList>
    </citation>
    <scope>NUCLEOTIDE SEQUENCE [LARGE SCALE GENOMIC DNA]</scope>
    <source>
        <strain evidence="13 14">MOD1-Md1s</strain>
    </source>
</reference>
<evidence type="ECO:0000259" key="10">
    <source>
        <dbReference type="Pfam" id="PF00586"/>
    </source>
</evidence>
<feature type="binding site" evidence="9">
    <location>
        <begin position="139"/>
        <end position="141"/>
    </location>
    <ligand>
        <name>ATP</name>
        <dbReference type="ChEBI" id="CHEBI:30616"/>
        <note>ligand shared between dimeric partners</note>
    </ligand>
</feature>
<keyword evidence="7 9" id="KW-0460">Magnesium</keyword>
<dbReference type="PANTHER" id="PTHR10256">
    <property type="entry name" value="SELENIDE, WATER DIKINASE"/>
    <property type="match status" value="1"/>
</dbReference>
<dbReference type="PROSITE" id="PS51257">
    <property type="entry name" value="PROKAR_LIPOPROTEIN"/>
    <property type="match status" value="1"/>
</dbReference>
<dbReference type="GO" id="GO:0005737">
    <property type="term" value="C:cytoplasm"/>
    <property type="evidence" value="ECO:0007669"/>
    <property type="project" value="TreeGrafter"/>
</dbReference>
<comment type="function">
    <text evidence="9">Synthesizes selenophosphate from selenide and ATP.</text>
</comment>
<comment type="cofactor">
    <cofactor evidence="9">
        <name>Mg(2+)</name>
        <dbReference type="ChEBI" id="CHEBI:18420"/>
    </cofactor>
    <text evidence="9">Binds 1 Mg(2+) ion per monomer.</text>
</comment>
<keyword evidence="5 9" id="KW-0418">Kinase</keyword>
<protein>
    <recommendedName>
        <fullName evidence="9">Selenide, water dikinase</fullName>
        <ecNumber evidence="9">2.7.9.3</ecNumber>
    </recommendedName>
    <alternativeName>
        <fullName evidence="9">Selenium donor protein</fullName>
    </alternativeName>
    <alternativeName>
        <fullName evidence="9">Selenophosphate synthase</fullName>
    </alternativeName>
</protein>